<dbReference type="RefSeq" id="XP_031789213.1">
    <property type="nucleotide sequence ID" value="XM_031933353.2"/>
</dbReference>
<dbReference type="AlphaFoldDB" id="A0A7M7QL98"/>
<dbReference type="GeneID" id="103317669"/>
<dbReference type="PANTHER" id="PTHR46579">
    <property type="entry name" value="F5/8 TYPE C DOMAIN-CONTAINING PROTEIN-RELATED"/>
    <property type="match status" value="1"/>
</dbReference>
<dbReference type="EnsemblMetazoa" id="XM_031933352">
    <property type="protein sequence ID" value="XP_031789212"/>
    <property type="gene ID" value="LOC103317669"/>
</dbReference>
<dbReference type="KEGG" id="nvi:103317669"/>
<dbReference type="RefSeq" id="XP_031789212.1">
    <property type="nucleotide sequence ID" value="XM_031933352.2"/>
</dbReference>
<protein>
    <submittedName>
        <fullName evidence="1">Uncharacterized protein</fullName>
    </submittedName>
</protein>
<sequence length="278" mass="32170">MSDTQSDLDNDIILNYVRNFLIDEHGEYILPSNKLANLKEFIESDIFLEKVNSRIDRTVGELFFMVLNYSIENALSVQDSVARAPVKLGIKQFNGKFGCSWCEHPGVWAFGSMRYPILEQIPRPREHQSMLMHMLQVEPGETILGILYPSPFINLLKLNIVYGFVPDYMHCVLEGVAKQLTDHYSSSMTEIEIKVLDEILKYVKYPCQVSRLTRPVSVRNDWSAREWENFILFSSVPVFSTILSNKLLNHWMLLVESLYILLNDNITVIELDRADKML</sequence>
<evidence type="ECO:0000313" key="2">
    <source>
        <dbReference type="Proteomes" id="UP000002358"/>
    </source>
</evidence>
<dbReference type="InParanoid" id="A0A7M7QL98"/>
<dbReference type="EnsemblMetazoa" id="XM_031933353">
    <property type="protein sequence ID" value="XP_031789213"/>
    <property type="gene ID" value="LOC103317669"/>
</dbReference>
<evidence type="ECO:0000313" key="1">
    <source>
        <dbReference type="EnsemblMetazoa" id="XP_031789213"/>
    </source>
</evidence>
<dbReference type="RefSeq" id="XP_031789214.1">
    <property type="nucleotide sequence ID" value="XM_031933354.2"/>
</dbReference>
<proteinExistence type="predicted"/>
<organism evidence="1 2">
    <name type="scientific">Nasonia vitripennis</name>
    <name type="common">Parasitic wasp</name>
    <dbReference type="NCBI Taxonomy" id="7425"/>
    <lineage>
        <taxon>Eukaryota</taxon>
        <taxon>Metazoa</taxon>
        <taxon>Ecdysozoa</taxon>
        <taxon>Arthropoda</taxon>
        <taxon>Hexapoda</taxon>
        <taxon>Insecta</taxon>
        <taxon>Pterygota</taxon>
        <taxon>Neoptera</taxon>
        <taxon>Endopterygota</taxon>
        <taxon>Hymenoptera</taxon>
        <taxon>Apocrita</taxon>
        <taxon>Proctotrupomorpha</taxon>
        <taxon>Chalcidoidea</taxon>
        <taxon>Pteromalidae</taxon>
        <taxon>Pteromalinae</taxon>
        <taxon>Nasonia</taxon>
    </lineage>
</organism>
<reference evidence="1" key="1">
    <citation type="submission" date="2021-01" db="UniProtKB">
        <authorList>
            <consortium name="EnsemblMetazoa"/>
        </authorList>
    </citation>
    <scope>IDENTIFICATION</scope>
</reference>
<dbReference type="PANTHER" id="PTHR46579:SF1">
    <property type="entry name" value="F5_8 TYPE C DOMAIN-CONTAINING PROTEIN"/>
    <property type="match status" value="1"/>
</dbReference>
<name>A0A7M7QL98_NASVI</name>
<dbReference type="EnsemblMetazoa" id="XM_031933354">
    <property type="protein sequence ID" value="XP_031789214"/>
    <property type="gene ID" value="LOC103317669"/>
</dbReference>
<accession>A0A7M7QL98</accession>
<keyword evidence="2" id="KW-1185">Reference proteome</keyword>
<dbReference type="Proteomes" id="UP000002358">
    <property type="component" value="Unassembled WGS sequence"/>
</dbReference>